<evidence type="ECO:0000259" key="1">
    <source>
        <dbReference type="Pfam" id="PF00248"/>
    </source>
</evidence>
<accession>A0A0M3KB48</accession>
<dbReference type="InterPro" id="IPR036812">
    <property type="entry name" value="NAD(P)_OxRdtase_dom_sf"/>
</dbReference>
<dbReference type="PRINTS" id="PR00069">
    <property type="entry name" value="ALDKETRDTASE"/>
</dbReference>
<protein>
    <submittedName>
        <fullName evidence="4">Uncharacterized oxidoreductase (inferred by orthology to a C. elegans protein)</fullName>
    </submittedName>
</protein>
<dbReference type="Proteomes" id="UP000267096">
    <property type="component" value="Unassembled WGS sequence"/>
</dbReference>
<dbReference type="EMBL" id="UYRR01034316">
    <property type="protein sequence ID" value="VDK60776.1"/>
    <property type="molecule type" value="Genomic_DNA"/>
</dbReference>
<feature type="domain" description="NADP-dependent oxidoreductase" evidence="1">
    <location>
        <begin position="18"/>
        <end position="160"/>
    </location>
</feature>
<reference evidence="4" key="1">
    <citation type="submission" date="2017-02" db="UniProtKB">
        <authorList>
            <consortium name="WormBaseParasite"/>
        </authorList>
    </citation>
    <scope>IDENTIFICATION</scope>
</reference>
<dbReference type="GO" id="GO:0016491">
    <property type="term" value="F:oxidoreductase activity"/>
    <property type="evidence" value="ECO:0007669"/>
    <property type="project" value="InterPro"/>
</dbReference>
<dbReference type="SUPFAM" id="SSF51430">
    <property type="entry name" value="NAD(P)-linked oxidoreductase"/>
    <property type="match status" value="1"/>
</dbReference>
<gene>
    <name evidence="2" type="ORF">ASIM_LOCUS17596</name>
</gene>
<dbReference type="Gene3D" id="3.20.20.100">
    <property type="entry name" value="NADP-dependent oxidoreductase domain"/>
    <property type="match status" value="1"/>
</dbReference>
<dbReference type="OrthoDB" id="416253at2759"/>
<evidence type="ECO:0000313" key="4">
    <source>
        <dbReference type="WBParaSite" id="ASIM_0001819501-mRNA-1"/>
    </source>
</evidence>
<dbReference type="InterPro" id="IPR020471">
    <property type="entry name" value="AKR"/>
</dbReference>
<reference evidence="2 3" key="2">
    <citation type="submission" date="2018-11" db="EMBL/GenBank/DDBJ databases">
        <authorList>
            <consortium name="Pathogen Informatics"/>
        </authorList>
    </citation>
    <scope>NUCLEOTIDE SEQUENCE [LARGE SCALE GENOMIC DNA]</scope>
</reference>
<dbReference type="WBParaSite" id="ASIM_0001819501-mRNA-1">
    <property type="protein sequence ID" value="ASIM_0001819501-mRNA-1"/>
    <property type="gene ID" value="ASIM_0001819501"/>
</dbReference>
<evidence type="ECO:0000313" key="3">
    <source>
        <dbReference type="Proteomes" id="UP000267096"/>
    </source>
</evidence>
<dbReference type="InterPro" id="IPR018170">
    <property type="entry name" value="Aldo/ket_reductase_CS"/>
</dbReference>
<dbReference type="InterPro" id="IPR023210">
    <property type="entry name" value="NADP_OxRdtase_dom"/>
</dbReference>
<dbReference type="AlphaFoldDB" id="A0A0M3KB48"/>
<name>A0A0M3KB48_ANISI</name>
<dbReference type="PANTHER" id="PTHR43827">
    <property type="entry name" value="2,5-DIKETO-D-GLUCONIC ACID REDUCTASE"/>
    <property type="match status" value="1"/>
</dbReference>
<organism evidence="4">
    <name type="scientific">Anisakis simplex</name>
    <name type="common">Herring worm</name>
    <dbReference type="NCBI Taxonomy" id="6269"/>
    <lineage>
        <taxon>Eukaryota</taxon>
        <taxon>Metazoa</taxon>
        <taxon>Ecdysozoa</taxon>
        <taxon>Nematoda</taxon>
        <taxon>Chromadorea</taxon>
        <taxon>Rhabditida</taxon>
        <taxon>Spirurina</taxon>
        <taxon>Ascaridomorpha</taxon>
        <taxon>Ascaridoidea</taxon>
        <taxon>Anisakidae</taxon>
        <taxon>Anisakis</taxon>
        <taxon>Anisakis simplex complex</taxon>
    </lineage>
</organism>
<evidence type="ECO:0000313" key="2">
    <source>
        <dbReference type="EMBL" id="VDK60776.1"/>
    </source>
</evidence>
<dbReference type="Pfam" id="PF00248">
    <property type="entry name" value="Aldo_ket_red"/>
    <property type="match status" value="1"/>
</dbReference>
<proteinExistence type="predicted"/>
<keyword evidence="3" id="KW-1185">Reference proteome</keyword>
<dbReference type="PANTHER" id="PTHR43827:SF10">
    <property type="entry name" value="ZGC:110366"/>
    <property type="match status" value="1"/>
</dbReference>
<sequence>MIHFPVVPYWFTNPRQVKEETWRSLELLYDEGIIKSIGVSNYSESDLDELLEYCSVKPHVNQCEFHVCYNNNDLVQYCKEENITFMGYCPLAKGSVLNEEPLKAVATKHNKTPAQVCIRWSIQNGIPAIPKSRQLHRIQENSQVFDFNLDDGDMALLSQLHNPAKKVLKLANLQEKFSLPDGYKLNGQVYDVPQAQSYAHSAIYLSNIQKCAV</sequence>
<dbReference type="PROSITE" id="PS00063">
    <property type="entry name" value="ALDOKETO_REDUCTASE_3"/>
    <property type="match status" value="1"/>
</dbReference>
<dbReference type="PROSITE" id="PS00062">
    <property type="entry name" value="ALDOKETO_REDUCTASE_2"/>
    <property type="match status" value="1"/>
</dbReference>